<feature type="domain" description="Kinesin motor" evidence="10">
    <location>
        <begin position="3"/>
        <end position="333"/>
    </location>
</feature>
<feature type="coiled-coil region" evidence="9">
    <location>
        <begin position="411"/>
        <end position="445"/>
    </location>
</feature>
<keyword evidence="4 9" id="KW-0175">Coiled coil</keyword>
<evidence type="ECO:0000256" key="3">
    <source>
        <dbReference type="ARBA" id="ARBA00022840"/>
    </source>
</evidence>
<dbReference type="EMBL" id="MJEQ01001711">
    <property type="protein sequence ID" value="OIT29724.1"/>
    <property type="molecule type" value="Genomic_DNA"/>
</dbReference>
<keyword evidence="2 7" id="KW-0547">Nucleotide-binding</keyword>
<dbReference type="GO" id="GO:0008017">
    <property type="term" value="F:microtubule binding"/>
    <property type="evidence" value="ECO:0007669"/>
    <property type="project" value="InterPro"/>
</dbReference>
<dbReference type="SMR" id="A0A314KLY4"/>
<dbReference type="AlphaFoldDB" id="A0A314KLY4"/>
<dbReference type="InterPro" id="IPR019821">
    <property type="entry name" value="Kinesin_motor_CS"/>
</dbReference>
<evidence type="ECO:0000256" key="8">
    <source>
        <dbReference type="RuleBase" id="RU000394"/>
    </source>
</evidence>
<protein>
    <recommendedName>
        <fullName evidence="8">Kinesin-like protein</fullName>
    </recommendedName>
</protein>
<dbReference type="PANTHER" id="PTHR47968">
    <property type="entry name" value="CENTROMERE PROTEIN E"/>
    <property type="match status" value="1"/>
</dbReference>
<dbReference type="GO" id="GO:0007018">
    <property type="term" value="P:microtubule-based movement"/>
    <property type="evidence" value="ECO:0007669"/>
    <property type="project" value="InterPro"/>
</dbReference>
<keyword evidence="3 7" id="KW-0067">ATP-binding</keyword>
<dbReference type="InterPro" id="IPR001752">
    <property type="entry name" value="Kinesin_motor_dom"/>
</dbReference>
<dbReference type="InterPro" id="IPR027417">
    <property type="entry name" value="P-loop_NTPase"/>
</dbReference>
<dbReference type="Pfam" id="PF00225">
    <property type="entry name" value="Kinesin"/>
    <property type="match status" value="1"/>
</dbReference>
<dbReference type="GeneID" id="109210977"/>
<dbReference type="PANTHER" id="PTHR47968:SF17">
    <property type="entry name" value="KINESIN-LIKE PROTEIN"/>
    <property type="match status" value="1"/>
</dbReference>
<comment type="similarity">
    <text evidence="6">Belongs to the TRAFAC class myosin-kinesin ATPase superfamily. Kinesin family. KIN-1 subfamily.</text>
</comment>
<dbReference type="FunFam" id="3.40.850.10:FF:000114">
    <property type="entry name" value="Kinesin-like protein"/>
    <property type="match status" value="1"/>
</dbReference>
<dbReference type="GO" id="GO:0005524">
    <property type="term" value="F:ATP binding"/>
    <property type="evidence" value="ECO:0007669"/>
    <property type="project" value="UniProtKB-UniRule"/>
</dbReference>
<keyword evidence="12" id="KW-1185">Reference proteome</keyword>
<dbReference type="PRINTS" id="PR00380">
    <property type="entry name" value="KINESINHEAVY"/>
</dbReference>
<organism evidence="11 12">
    <name type="scientific">Nicotiana attenuata</name>
    <name type="common">Coyote tobacco</name>
    <dbReference type="NCBI Taxonomy" id="49451"/>
    <lineage>
        <taxon>Eukaryota</taxon>
        <taxon>Viridiplantae</taxon>
        <taxon>Streptophyta</taxon>
        <taxon>Embryophyta</taxon>
        <taxon>Tracheophyta</taxon>
        <taxon>Spermatophyta</taxon>
        <taxon>Magnoliopsida</taxon>
        <taxon>eudicotyledons</taxon>
        <taxon>Gunneridae</taxon>
        <taxon>Pentapetalae</taxon>
        <taxon>asterids</taxon>
        <taxon>lamiids</taxon>
        <taxon>Solanales</taxon>
        <taxon>Solanaceae</taxon>
        <taxon>Nicotianoideae</taxon>
        <taxon>Nicotianeae</taxon>
        <taxon>Nicotiana</taxon>
    </lineage>
</organism>
<dbReference type="SMART" id="SM00129">
    <property type="entry name" value="KISc"/>
    <property type="match status" value="1"/>
</dbReference>
<dbReference type="GO" id="GO:0003777">
    <property type="term" value="F:microtubule motor activity"/>
    <property type="evidence" value="ECO:0007669"/>
    <property type="project" value="InterPro"/>
</dbReference>
<dbReference type="GO" id="GO:0005874">
    <property type="term" value="C:microtubule"/>
    <property type="evidence" value="ECO:0007669"/>
    <property type="project" value="UniProtKB-KW"/>
</dbReference>
<keyword evidence="5 7" id="KW-0505">Motor protein</keyword>
<dbReference type="KEGG" id="nau:109210977"/>
<dbReference type="InterPro" id="IPR036961">
    <property type="entry name" value="Kinesin_motor_dom_sf"/>
</dbReference>
<evidence type="ECO:0000256" key="4">
    <source>
        <dbReference type="ARBA" id="ARBA00023054"/>
    </source>
</evidence>
<dbReference type="PROSITE" id="PS00411">
    <property type="entry name" value="KINESIN_MOTOR_1"/>
    <property type="match status" value="1"/>
</dbReference>
<dbReference type="PROSITE" id="PS50067">
    <property type="entry name" value="KINESIN_MOTOR_2"/>
    <property type="match status" value="1"/>
</dbReference>
<dbReference type="SUPFAM" id="SSF52540">
    <property type="entry name" value="P-loop containing nucleoside triphosphate hydrolases"/>
    <property type="match status" value="1"/>
</dbReference>
<evidence type="ECO:0000256" key="2">
    <source>
        <dbReference type="ARBA" id="ARBA00022741"/>
    </source>
</evidence>
<evidence type="ECO:0000313" key="11">
    <source>
        <dbReference type="EMBL" id="OIT29724.1"/>
    </source>
</evidence>
<proteinExistence type="inferred from homology"/>
<dbReference type="OrthoDB" id="3176171at2759"/>
<dbReference type="Gramene" id="OIT29724">
    <property type="protein sequence ID" value="OIT29724"/>
    <property type="gene ID" value="A4A49_29477"/>
</dbReference>
<feature type="binding site" evidence="7">
    <location>
        <begin position="86"/>
        <end position="93"/>
    </location>
    <ligand>
        <name>ATP</name>
        <dbReference type="ChEBI" id="CHEBI:30616"/>
    </ligand>
</feature>
<evidence type="ECO:0000256" key="7">
    <source>
        <dbReference type="PROSITE-ProRule" id="PRU00283"/>
    </source>
</evidence>
<reference evidence="11" key="1">
    <citation type="submission" date="2016-11" db="EMBL/GenBank/DDBJ databases">
        <title>The genome of Nicotiana attenuata.</title>
        <authorList>
            <person name="Xu S."/>
            <person name="Brockmoeller T."/>
            <person name="Gaquerel E."/>
            <person name="Navarro A."/>
            <person name="Kuhl H."/>
            <person name="Gase K."/>
            <person name="Ling Z."/>
            <person name="Zhou W."/>
            <person name="Kreitzer C."/>
            <person name="Stanke M."/>
            <person name="Tang H."/>
            <person name="Lyons E."/>
            <person name="Pandey P."/>
            <person name="Pandey S.P."/>
            <person name="Timmermann B."/>
            <person name="Baldwin I.T."/>
        </authorList>
    </citation>
    <scope>NUCLEOTIDE SEQUENCE [LARGE SCALE GENOMIC DNA]</scope>
    <source>
        <strain evidence="11">UT</strain>
    </source>
</reference>
<evidence type="ECO:0000313" key="12">
    <source>
        <dbReference type="Proteomes" id="UP000187609"/>
    </source>
</evidence>
<gene>
    <name evidence="11" type="primary">KIN1</name>
    <name evidence="11" type="ORF">A4A49_29477</name>
</gene>
<dbReference type="Proteomes" id="UP000187609">
    <property type="component" value="Unassembled WGS sequence"/>
</dbReference>
<name>A0A314KLY4_NICAT</name>
<dbReference type="Gene3D" id="3.40.850.10">
    <property type="entry name" value="Kinesin motor domain"/>
    <property type="match status" value="1"/>
</dbReference>
<evidence type="ECO:0000256" key="5">
    <source>
        <dbReference type="ARBA" id="ARBA00023175"/>
    </source>
</evidence>
<dbReference type="InterPro" id="IPR027640">
    <property type="entry name" value="Kinesin-like_fam"/>
</dbReference>
<dbReference type="STRING" id="49451.A0A314KLY4"/>
<evidence type="ECO:0000256" key="9">
    <source>
        <dbReference type="SAM" id="Coils"/>
    </source>
</evidence>
<sequence>MSNMKVCALFRPLNSKELSEFGDAVSVQGITSESFIIKDEKEQDFDFTFDRVFYQGSEQADIYEFLALPIVQGAVDAINGTIITYGQTGAGKTYSMEGPSILDCESKNKGLLQRVVDGLFVAIMNSEKPIKYTIKLSMVEIYMEKVRDLLDLSKDNIQIKESKVHGIILSGATEVAISDCAEALQNLSSGIANRAVGETQMNMSSSRSHCLYIFTVHQELTKDKRTKFGKLILVDLAGSEKVDKTGAEGKVLEEAKTINQSLTALGKVINAMTSSTPGKLTHIPYRDSKLTRILQDALGGCSQTALLCCCSPSPYNASESLSTLRFGARAKHIKASVHVSCKEDLDNNKEATVSTNVDESRERILAKLRVRMTSEDVQLLEELFVLEGIFFDPNSVEEIEAVYEDITSRTISSLYKTVEELSTVVEKLKRENAALKASLKASEESYLHQLERRPLCLIL</sequence>
<accession>A0A314KLY4</accession>
<comment type="caution">
    <text evidence="11">The sequence shown here is derived from an EMBL/GenBank/DDBJ whole genome shotgun (WGS) entry which is preliminary data.</text>
</comment>
<evidence type="ECO:0000256" key="1">
    <source>
        <dbReference type="ARBA" id="ARBA00022701"/>
    </source>
</evidence>
<evidence type="ECO:0000259" key="10">
    <source>
        <dbReference type="PROSITE" id="PS50067"/>
    </source>
</evidence>
<evidence type="ECO:0000256" key="6">
    <source>
        <dbReference type="ARBA" id="ARBA00061495"/>
    </source>
</evidence>
<keyword evidence="1 8" id="KW-0493">Microtubule</keyword>